<evidence type="ECO:0000313" key="5">
    <source>
        <dbReference type="EMBL" id="KGJ93305.1"/>
    </source>
</evidence>
<organism evidence="5 6">
    <name type="scientific">Colwellia psychrerythraea</name>
    <name type="common">Vibrio psychroerythus</name>
    <dbReference type="NCBI Taxonomy" id="28229"/>
    <lineage>
        <taxon>Bacteria</taxon>
        <taxon>Pseudomonadati</taxon>
        <taxon>Pseudomonadota</taxon>
        <taxon>Gammaproteobacteria</taxon>
        <taxon>Alteromonadales</taxon>
        <taxon>Colwelliaceae</taxon>
        <taxon>Colwellia</taxon>
    </lineage>
</organism>
<dbReference type="SUPFAM" id="SSF56801">
    <property type="entry name" value="Acetyl-CoA synthetase-like"/>
    <property type="match status" value="1"/>
</dbReference>
<dbReference type="PROSITE" id="PS00455">
    <property type="entry name" value="AMP_BINDING"/>
    <property type="match status" value="1"/>
</dbReference>
<comment type="catalytic activity">
    <reaction evidence="3">
        <text>a long-chain fatty acid + ATP + CoA = a long-chain fatty acyl-CoA + AMP + diphosphate</text>
        <dbReference type="Rhea" id="RHEA:15421"/>
        <dbReference type="ChEBI" id="CHEBI:30616"/>
        <dbReference type="ChEBI" id="CHEBI:33019"/>
        <dbReference type="ChEBI" id="CHEBI:57287"/>
        <dbReference type="ChEBI" id="CHEBI:57560"/>
        <dbReference type="ChEBI" id="CHEBI:83139"/>
        <dbReference type="ChEBI" id="CHEBI:456215"/>
        <dbReference type="EC" id="6.2.1.3"/>
    </reaction>
    <physiologicalReaction direction="left-to-right" evidence="3">
        <dbReference type="Rhea" id="RHEA:15422"/>
    </physiologicalReaction>
</comment>
<sequence>MIKIKSMGYQTTLQNFIANSGKYQQQPFLHQPVDGQWHVFSFTDVEQQARTIAAGLLAQGYQQGDRIGILSKNCAQWFIADLAIMMAGLVSVPIYATAGENTISYVIEHSQMKAIFVGKLDSLDAAMASIPTSVLSISFPYPTVTCSHTWQAWLTDYQPLATIHQPKLNDCMSIIYTSGTTGNPKGAVISHLNLASAAQCTANTNKTTRKDKILSYLPLAHITERSVVESVAYYSGCQIYFVENLASFIDDLRYASPTLFMSVPRLWAKFQAQVLQQIPEKKLNFLLKLPFIGSIIAKKIRTKLGLNSATVFASGSAPISLSLLQWFQKIGVKIGEGWGMTETSGLSCGNFPFNADSLGTIGRPIACVEMKLSEQQEVMIRGDAVFEEYYLNADLTEVAFTDGWFHTGDKGELTIDGAYKIIGRIKEEFKTSKGKYVAPGPIEQMLCRNSDIEQVCVMGLGMKQPIALVVLAEGKDRFDSRIRQDILATLTQVNIEVESHQKLDYIFICAESWTCENELLTPTLKLKRESIEQHYFKLLPEIVEDKIIVQR</sequence>
<keyword evidence="5" id="KW-0436">Ligase</keyword>
<dbReference type="PANTHER" id="PTHR43272">
    <property type="entry name" value="LONG-CHAIN-FATTY-ACID--COA LIGASE"/>
    <property type="match status" value="1"/>
</dbReference>
<protein>
    <submittedName>
        <fullName evidence="5">Long-chain-fatty-acid--CoA ligase</fullName>
        <ecNumber evidence="5">6.2.1.3</ecNumber>
    </submittedName>
</protein>
<keyword evidence="2" id="KW-0067">ATP-binding</keyword>
<proteinExistence type="predicted"/>
<dbReference type="EC" id="6.2.1.3" evidence="5"/>
<gene>
    <name evidence="5" type="ORF">GAB14E_2629</name>
</gene>
<dbReference type="GO" id="GO:0005524">
    <property type="term" value="F:ATP binding"/>
    <property type="evidence" value="ECO:0007669"/>
    <property type="project" value="UniProtKB-KW"/>
</dbReference>
<dbReference type="InterPro" id="IPR020845">
    <property type="entry name" value="AMP-binding_CS"/>
</dbReference>
<evidence type="ECO:0000313" key="6">
    <source>
        <dbReference type="Proteomes" id="UP000029868"/>
    </source>
</evidence>
<evidence type="ECO:0000259" key="4">
    <source>
        <dbReference type="Pfam" id="PF00501"/>
    </source>
</evidence>
<dbReference type="Pfam" id="PF00501">
    <property type="entry name" value="AMP-binding"/>
    <property type="match status" value="1"/>
</dbReference>
<comment type="caution">
    <text evidence="5">The sequence shown here is derived from an EMBL/GenBank/DDBJ whole genome shotgun (WGS) entry which is preliminary data.</text>
</comment>
<accession>A0A099KSX0</accession>
<keyword evidence="1" id="KW-0547">Nucleotide-binding</keyword>
<dbReference type="PATRIC" id="fig|28229.3.peg.2257"/>
<dbReference type="InterPro" id="IPR000873">
    <property type="entry name" value="AMP-dep_synth/lig_dom"/>
</dbReference>
<dbReference type="InterPro" id="IPR042099">
    <property type="entry name" value="ANL_N_sf"/>
</dbReference>
<dbReference type="InterPro" id="IPR045851">
    <property type="entry name" value="AMP-bd_C_sf"/>
</dbReference>
<dbReference type="EMBL" id="JQEC01000027">
    <property type="protein sequence ID" value="KGJ93305.1"/>
    <property type="molecule type" value="Genomic_DNA"/>
</dbReference>
<feature type="domain" description="AMP-dependent synthetase/ligase" evidence="4">
    <location>
        <begin position="22"/>
        <end position="390"/>
    </location>
</feature>
<dbReference type="Pfam" id="PF23562">
    <property type="entry name" value="AMP-binding_C_3"/>
    <property type="match status" value="1"/>
</dbReference>
<dbReference type="AlphaFoldDB" id="A0A099KSX0"/>
<dbReference type="PANTHER" id="PTHR43272:SF33">
    <property type="entry name" value="AMP-BINDING DOMAIN-CONTAINING PROTEIN-RELATED"/>
    <property type="match status" value="1"/>
</dbReference>
<dbReference type="Gene3D" id="3.30.300.30">
    <property type="match status" value="1"/>
</dbReference>
<evidence type="ECO:0000256" key="1">
    <source>
        <dbReference type="ARBA" id="ARBA00022741"/>
    </source>
</evidence>
<reference evidence="5 6" key="1">
    <citation type="submission" date="2014-08" db="EMBL/GenBank/DDBJ databases">
        <title>Genomic and Phenotypic Diversity of Colwellia psychrerythraea strains from Disparate Marine Basins.</title>
        <authorList>
            <person name="Techtmann S.M."/>
            <person name="Stelling S.C."/>
            <person name="Utturkar S.M."/>
            <person name="Alshibli N."/>
            <person name="Harris A."/>
            <person name="Brown S.D."/>
            <person name="Hazen T.C."/>
        </authorList>
    </citation>
    <scope>NUCLEOTIDE SEQUENCE [LARGE SCALE GENOMIC DNA]</scope>
    <source>
        <strain evidence="5 6">GAB14E</strain>
    </source>
</reference>
<dbReference type="Proteomes" id="UP000029868">
    <property type="component" value="Unassembled WGS sequence"/>
</dbReference>
<dbReference type="RefSeq" id="WP_231562033.1">
    <property type="nucleotide sequence ID" value="NZ_JQEC01000027.1"/>
</dbReference>
<evidence type="ECO:0000256" key="2">
    <source>
        <dbReference type="ARBA" id="ARBA00022840"/>
    </source>
</evidence>
<name>A0A099KSX0_COLPS</name>
<dbReference type="GO" id="GO:0004467">
    <property type="term" value="F:long-chain fatty acid-CoA ligase activity"/>
    <property type="evidence" value="ECO:0007669"/>
    <property type="project" value="UniProtKB-EC"/>
</dbReference>
<dbReference type="Gene3D" id="3.40.50.12780">
    <property type="entry name" value="N-terminal domain of ligase-like"/>
    <property type="match status" value="1"/>
</dbReference>
<evidence type="ECO:0000256" key="3">
    <source>
        <dbReference type="ARBA" id="ARBA00024484"/>
    </source>
</evidence>
<dbReference type="GO" id="GO:0016020">
    <property type="term" value="C:membrane"/>
    <property type="evidence" value="ECO:0007669"/>
    <property type="project" value="TreeGrafter"/>
</dbReference>